<reference evidence="2 3" key="1">
    <citation type="journal article" date="2019" name="Sci. Rep.">
        <title>Orb-weaving spider Araneus ventricosus genome elucidates the spidroin gene catalogue.</title>
        <authorList>
            <person name="Kono N."/>
            <person name="Nakamura H."/>
            <person name="Ohtoshi R."/>
            <person name="Moran D.A.P."/>
            <person name="Shinohara A."/>
            <person name="Yoshida Y."/>
            <person name="Fujiwara M."/>
            <person name="Mori M."/>
            <person name="Tomita M."/>
            <person name="Arakawa K."/>
        </authorList>
    </citation>
    <scope>NUCLEOTIDE SEQUENCE [LARGE SCALE GENOMIC DNA]</scope>
</reference>
<dbReference type="Pfam" id="PF03184">
    <property type="entry name" value="DDE_1"/>
    <property type="match status" value="1"/>
</dbReference>
<evidence type="ECO:0000259" key="1">
    <source>
        <dbReference type="Pfam" id="PF03184"/>
    </source>
</evidence>
<dbReference type="EMBL" id="BGPR01001835">
    <property type="protein sequence ID" value="GBM62792.1"/>
    <property type="molecule type" value="Genomic_DNA"/>
</dbReference>
<dbReference type="OrthoDB" id="6428588at2759"/>
<feature type="domain" description="DDE-1" evidence="1">
    <location>
        <begin position="36"/>
        <end position="85"/>
    </location>
</feature>
<dbReference type="GO" id="GO:0003676">
    <property type="term" value="F:nucleic acid binding"/>
    <property type="evidence" value="ECO:0007669"/>
    <property type="project" value="InterPro"/>
</dbReference>
<accession>A0A4Y2HBX7</accession>
<gene>
    <name evidence="2" type="ORF">AVEN_19785_1</name>
</gene>
<organism evidence="2 3">
    <name type="scientific">Araneus ventricosus</name>
    <name type="common">Orbweaver spider</name>
    <name type="synonym">Epeira ventricosa</name>
    <dbReference type="NCBI Taxonomy" id="182803"/>
    <lineage>
        <taxon>Eukaryota</taxon>
        <taxon>Metazoa</taxon>
        <taxon>Ecdysozoa</taxon>
        <taxon>Arthropoda</taxon>
        <taxon>Chelicerata</taxon>
        <taxon>Arachnida</taxon>
        <taxon>Araneae</taxon>
        <taxon>Araneomorphae</taxon>
        <taxon>Entelegynae</taxon>
        <taxon>Araneoidea</taxon>
        <taxon>Araneidae</taxon>
        <taxon>Araneus</taxon>
    </lineage>
</organism>
<protein>
    <recommendedName>
        <fullName evidence="1">DDE-1 domain-containing protein</fullName>
    </recommendedName>
</protein>
<proteinExistence type="predicted"/>
<dbReference type="Proteomes" id="UP000499080">
    <property type="component" value="Unassembled WGS sequence"/>
</dbReference>
<name>A0A4Y2HBX7_ARAVE</name>
<comment type="caution">
    <text evidence="2">The sequence shown here is derived from an EMBL/GenBank/DDBJ whole genome shotgun (WGS) entry which is preliminary data.</text>
</comment>
<evidence type="ECO:0000313" key="2">
    <source>
        <dbReference type="EMBL" id="GBM62792.1"/>
    </source>
</evidence>
<keyword evidence="3" id="KW-1185">Reference proteome</keyword>
<dbReference type="InterPro" id="IPR004875">
    <property type="entry name" value="DDE_SF_endonuclease_dom"/>
</dbReference>
<sequence length="91" mass="10441">MIIGKSKKPTGFKNVNISSLPVYYRNQKSAWDEEQLASGEIKAYFLLPNVTSLLQPLDQDALENLKLNYRKKLLGKLIEDLEEQRATECLK</sequence>
<dbReference type="AlphaFoldDB" id="A0A4Y2HBX7"/>
<evidence type="ECO:0000313" key="3">
    <source>
        <dbReference type="Proteomes" id="UP000499080"/>
    </source>
</evidence>